<keyword evidence="3" id="KW-1185">Reference proteome</keyword>
<dbReference type="EMBL" id="BAAAGU010000036">
    <property type="protein sequence ID" value="GAA0654419.1"/>
    <property type="molecule type" value="Genomic_DNA"/>
</dbReference>
<feature type="compositionally biased region" description="Basic residues" evidence="1">
    <location>
        <begin position="75"/>
        <end position="84"/>
    </location>
</feature>
<reference evidence="2 3" key="1">
    <citation type="journal article" date="2019" name="Int. J. Syst. Evol. Microbiol.">
        <title>The Global Catalogue of Microorganisms (GCM) 10K type strain sequencing project: providing services to taxonomists for standard genome sequencing and annotation.</title>
        <authorList>
            <consortium name="The Broad Institute Genomics Platform"/>
            <consortium name="The Broad Institute Genome Sequencing Center for Infectious Disease"/>
            <person name="Wu L."/>
            <person name="Ma J."/>
        </authorList>
    </citation>
    <scope>NUCLEOTIDE SEQUENCE [LARGE SCALE GENOMIC DNA]</scope>
    <source>
        <strain evidence="2 3">JCM 10367</strain>
    </source>
</reference>
<gene>
    <name evidence="2" type="ORF">GCM10009535_36390</name>
</gene>
<accession>A0ABN1HJC9</accession>
<dbReference type="Proteomes" id="UP001500724">
    <property type="component" value="Unassembled WGS sequence"/>
</dbReference>
<proteinExistence type="predicted"/>
<protein>
    <submittedName>
        <fullName evidence="2">Uncharacterized protein</fullName>
    </submittedName>
</protein>
<feature type="region of interest" description="Disordered" evidence="1">
    <location>
        <begin position="20"/>
        <end position="39"/>
    </location>
</feature>
<comment type="caution">
    <text evidence="2">The sequence shown here is derived from an EMBL/GenBank/DDBJ whole genome shotgun (WGS) entry which is preliminary data.</text>
</comment>
<feature type="region of interest" description="Disordered" evidence="1">
    <location>
        <begin position="60"/>
        <end position="84"/>
    </location>
</feature>
<evidence type="ECO:0000256" key="1">
    <source>
        <dbReference type="SAM" id="MobiDB-lite"/>
    </source>
</evidence>
<evidence type="ECO:0000313" key="3">
    <source>
        <dbReference type="Proteomes" id="UP001500724"/>
    </source>
</evidence>
<sequence>MDWQPSVVHPQLKEGDTLVAEESAKPPIKAVDRKGKELSRKEYPSLGPILDSLRERYGAEAGGKPGVELGSGTPIRRRPVTPRC</sequence>
<organism evidence="2 3">
    <name type="scientific">Streptomyces thermocarboxydovorans</name>
    <dbReference type="NCBI Taxonomy" id="59298"/>
    <lineage>
        <taxon>Bacteria</taxon>
        <taxon>Bacillati</taxon>
        <taxon>Actinomycetota</taxon>
        <taxon>Actinomycetes</taxon>
        <taxon>Kitasatosporales</taxon>
        <taxon>Streptomycetaceae</taxon>
        <taxon>Streptomyces</taxon>
    </lineage>
</organism>
<feature type="compositionally biased region" description="Basic and acidic residues" evidence="1">
    <location>
        <begin position="30"/>
        <end position="39"/>
    </location>
</feature>
<evidence type="ECO:0000313" key="2">
    <source>
        <dbReference type="EMBL" id="GAA0654419.1"/>
    </source>
</evidence>
<name>A0ABN1HJC9_9ACTN</name>